<accession>A0AAD6XHB2</accession>
<evidence type="ECO:0000256" key="1">
    <source>
        <dbReference type="SAM" id="Phobius"/>
    </source>
</evidence>
<feature type="non-terminal residue" evidence="2">
    <location>
        <position position="1"/>
    </location>
</feature>
<name>A0AAD6XHB2_9AGAR</name>
<protein>
    <submittedName>
        <fullName evidence="2">Uncharacterized protein</fullName>
    </submittedName>
</protein>
<proteinExistence type="predicted"/>
<comment type="caution">
    <text evidence="2">The sequence shown here is derived from an EMBL/GenBank/DDBJ whole genome shotgun (WGS) entry which is preliminary data.</text>
</comment>
<feature type="transmembrane region" description="Helical" evidence="1">
    <location>
        <begin position="45"/>
        <end position="64"/>
    </location>
</feature>
<keyword evidence="1" id="KW-0472">Membrane</keyword>
<keyword evidence="1" id="KW-1133">Transmembrane helix</keyword>
<dbReference type="EMBL" id="JARJCM010000005">
    <property type="protein sequence ID" value="KAJ7045234.1"/>
    <property type="molecule type" value="Genomic_DNA"/>
</dbReference>
<evidence type="ECO:0000313" key="2">
    <source>
        <dbReference type="EMBL" id="KAJ7045234.1"/>
    </source>
</evidence>
<dbReference type="AlphaFoldDB" id="A0AAD6XHB2"/>
<sequence length="284" mass="32728">LENVRRCHITRVTAEFLRWSAILDFLSRQPLHDLRVTFATLPAEIFFWLLSTAPVISFWTVSFTEPIDYQMLERRPHVSKVRNLALERYTKMVGEILLRPQFMDYTERLVRLTVVCAQNTSSRLIFATAGTLQHIGFDIQGLYSLPATFLIPPLPALRSVEFFLYFSRLDTHSDLILTVLDCSPLLADLTVSSTRTPMHDDELLIDAGLLNRLDTALVAHPAGPSIRWRLNLDLGGEDVENRGRFVDFVERVQRSMPQAHDKGRLLVEAFIRTHDHEYFFPKPH</sequence>
<dbReference type="Proteomes" id="UP001218188">
    <property type="component" value="Unassembled WGS sequence"/>
</dbReference>
<evidence type="ECO:0000313" key="3">
    <source>
        <dbReference type="Proteomes" id="UP001218188"/>
    </source>
</evidence>
<organism evidence="2 3">
    <name type="scientific">Mycena alexandri</name>
    <dbReference type="NCBI Taxonomy" id="1745969"/>
    <lineage>
        <taxon>Eukaryota</taxon>
        <taxon>Fungi</taxon>
        <taxon>Dikarya</taxon>
        <taxon>Basidiomycota</taxon>
        <taxon>Agaricomycotina</taxon>
        <taxon>Agaricomycetes</taxon>
        <taxon>Agaricomycetidae</taxon>
        <taxon>Agaricales</taxon>
        <taxon>Marasmiineae</taxon>
        <taxon>Mycenaceae</taxon>
        <taxon>Mycena</taxon>
    </lineage>
</organism>
<keyword evidence="1" id="KW-0812">Transmembrane</keyword>
<reference evidence="2" key="1">
    <citation type="submission" date="2023-03" db="EMBL/GenBank/DDBJ databases">
        <title>Massive genome expansion in bonnet fungi (Mycena s.s.) driven by repeated elements and novel gene families across ecological guilds.</title>
        <authorList>
            <consortium name="Lawrence Berkeley National Laboratory"/>
            <person name="Harder C.B."/>
            <person name="Miyauchi S."/>
            <person name="Viragh M."/>
            <person name="Kuo A."/>
            <person name="Thoen E."/>
            <person name="Andreopoulos B."/>
            <person name="Lu D."/>
            <person name="Skrede I."/>
            <person name="Drula E."/>
            <person name="Henrissat B."/>
            <person name="Morin E."/>
            <person name="Kohler A."/>
            <person name="Barry K."/>
            <person name="LaButti K."/>
            <person name="Morin E."/>
            <person name="Salamov A."/>
            <person name="Lipzen A."/>
            <person name="Mereny Z."/>
            <person name="Hegedus B."/>
            <person name="Baldrian P."/>
            <person name="Stursova M."/>
            <person name="Weitz H."/>
            <person name="Taylor A."/>
            <person name="Grigoriev I.V."/>
            <person name="Nagy L.G."/>
            <person name="Martin F."/>
            <person name="Kauserud H."/>
        </authorList>
    </citation>
    <scope>NUCLEOTIDE SEQUENCE</scope>
    <source>
        <strain evidence="2">CBHHK200</strain>
    </source>
</reference>
<keyword evidence="3" id="KW-1185">Reference proteome</keyword>
<gene>
    <name evidence="2" type="ORF">C8F04DRAFT_1068171</name>
</gene>